<feature type="region of interest" description="Disordered" evidence="2">
    <location>
        <begin position="393"/>
        <end position="412"/>
    </location>
</feature>
<proteinExistence type="predicted"/>
<organism evidence="4 5">
    <name type="scientific">Olleya sediminilitoris</name>
    <dbReference type="NCBI Taxonomy" id="2795739"/>
    <lineage>
        <taxon>Bacteria</taxon>
        <taxon>Pseudomonadati</taxon>
        <taxon>Bacteroidota</taxon>
        <taxon>Flavobacteriia</taxon>
        <taxon>Flavobacteriales</taxon>
        <taxon>Flavobacteriaceae</taxon>
    </lineage>
</organism>
<dbReference type="PANTHER" id="PTHR46401">
    <property type="entry name" value="GLYCOSYLTRANSFERASE WBBK-RELATED"/>
    <property type="match status" value="1"/>
</dbReference>
<keyword evidence="5" id="KW-1185">Reference proteome</keyword>
<keyword evidence="1" id="KW-0808">Transferase</keyword>
<dbReference type="Proteomes" id="UP000605013">
    <property type="component" value="Unassembled WGS sequence"/>
</dbReference>
<dbReference type="EMBL" id="JAEMEF010000008">
    <property type="protein sequence ID" value="MBL7560202.1"/>
    <property type="molecule type" value="Genomic_DNA"/>
</dbReference>
<reference evidence="4 5" key="1">
    <citation type="submission" date="2020-12" db="EMBL/GenBank/DDBJ databases">
        <title>Olleya sediminilitoris sp. nov., isolated from a tidal flat.</title>
        <authorList>
            <person name="Park S."/>
            <person name="Yoon J.-H."/>
        </authorList>
    </citation>
    <scope>NUCLEOTIDE SEQUENCE [LARGE SCALE GENOMIC DNA]</scope>
    <source>
        <strain evidence="4 5">YSTF-M6</strain>
    </source>
</reference>
<evidence type="ECO:0000313" key="4">
    <source>
        <dbReference type="EMBL" id="MBL7560202.1"/>
    </source>
</evidence>
<evidence type="ECO:0000256" key="2">
    <source>
        <dbReference type="SAM" id="MobiDB-lite"/>
    </source>
</evidence>
<protein>
    <submittedName>
        <fullName evidence="4">Glycosyltransferase</fullName>
    </submittedName>
</protein>
<dbReference type="PANTHER" id="PTHR46401:SF2">
    <property type="entry name" value="GLYCOSYLTRANSFERASE WBBK-RELATED"/>
    <property type="match status" value="1"/>
</dbReference>
<dbReference type="RefSeq" id="WP_028606882.1">
    <property type="nucleotide sequence ID" value="NZ_JAEMEF010000008.1"/>
</dbReference>
<dbReference type="Gene3D" id="3.40.50.2000">
    <property type="entry name" value="Glycogen Phosphorylase B"/>
    <property type="match status" value="2"/>
</dbReference>
<evidence type="ECO:0000313" key="5">
    <source>
        <dbReference type="Proteomes" id="UP000605013"/>
    </source>
</evidence>
<name>A0ABS1WM53_9FLAO</name>
<dbReference type="InterPro" id="IPR001296">
    <property type="entry name" value="Glyco_trans_1"/>
</dbReference>
<feature type="domain" description="Glycosyl transferase family 1" evidence="3">
    <location>
        <begin position="196"/>
        <end position="368"/>
    </location>
</feature>
<gene>
    <name evidence="4" type="ORF">JAO71_10355</name>
</gene>
<dbReference type="SUPFAM" id="SSF53756">
    <property type="entry name" value="UDP-Glycosyltransferase/glycogen phosphorylase"/>
    <property type="match status" value="1"/>
</dbReference>
<evidence type="ECO:0000259" key="3">
    <source>
        <dbReference type="Pfam" id="PF00534"/>
    </source>
</evidence>
<dbReference type="Pfam" id="PF00534">
    <property type="entry name" value="Glycos_transf_1"/>
    <property type="match status" value="1"/>
</dbReference>
<comment type="caution">
    <text evidence="4">The sequence shown here is derived from an EMBL/GenBank/DDBJ whole genome shotgun (WGS) entry which is preliminary data.</text>
</comment>
<accession>A0ABS1WM53</accession>
<evidence type="ECO:0000256" key="1">
    <source>
        <dbReference type="ARBA" id="ARBA00022679"/>
    </source>
</evidence>
<sequence>MKLAIVTAYPPSKVTLNEYAYHLVKHFRQKDNVTEIVLLTDKTEGVKDIAFTEAGCKITVKECWAFNSYTNIINVTKAINATKPDAVLFNLQFMKFGDKKIAAALGLMLPLVCKLKNIPNIVLLHNILEEVDLGSAGFTSNKLMQKVYGFIGTTLTKLILQADTVAVTMQKYVDILEKKYKAKNVTLIPHGTFEVTEIQPDYSLPKGPLQIMTFGKFGTYKKVEGMIEAVEKVRKYTGMDLEVVIAGTDNPNVPGYLAKVKEDYKHVPQVRFTGYVEEVEVPVLFNESAVVVFPYTSTTGSSGVLHQAGSYGKAVVMPDLGDLALLVKDEGYKGEFFDPTSIDSLAKAIEAIVTNNDYRIELGKANYEAATAYPMEKIASMYLNNFDKIIQKKRPTKSRKKQTIDIQPTTVE</sequence>